<organism evidence="11 12">
    <name type="scientific">Eimeria necatrix</name>
    <dbReference type="NCBI Taxonomy" id="51315"/>
    <lineage>
        <taxon>Eukaryota</taxon>
        <taxon>Sar</taxon>
        <taxon>Alveolata</taxon>
        <taxon>Apicomplexa</taxon>
        <taxon>Conoidasida</taxon>
        <taxon>Coccidia</taxon>
        <taxon>Eucoccidiorida</taxon>
        <taxon>Eimeriorina</taxon>
        <taxon>Eimeriidae</taxon>
        <taxon>Eimeria</taxon>
    </lineage>
</organism>
<sequence length="377" mass="39497">MAGLGQKASPLLFFFFLFLGGPLSGALSEFIRISGNEREFACGFCGSAQWIRTRTGIAARRVLRHGEALRDLSVAAAKKALAASGLKANNLDILLHASSSPDDLFGDGPWLAAQLQQPGDPPAPAFDLTAACSGFVVGLITANMYLSSPGSPYRTALLVGSDALSRWLDWKDRNTCILFGDGAGAAVLSAAAAAPAAAAAAAAAAEQQQQDPQKPLGLLSYVLHSDGFEQKQIQLHFRGAEAPLSLRRPGGGCVSVSSGAFAPLSMNGREVFKFVSRKVPQSLEAAFAAAGVAAAEVDWLLLHQANKRILDAVADRLNIPKHKSRCCCCRCCSRCCCCCCCSRCCSVQEGKVKKGDVIAIAGFGAGLTWAAAVLRYG</sequence>
<evidence type="ECO:0000256" key="2">
    <source>
        <dbReference type="ARBA" id="ARBA00008642"/>
    </source>
</evidence>
<feature type="domain" description="Beta-ketoacyl-[acyl-carrier-protein] synthase III C-terminal" evidence="9">
    <location>
        <begin position="288"/>
        <end position="376"/>
    </location>
</feature>
<dbReference type="NCBIfam" id="NF006829">
    <property type="entry name" value="PRK09352.1"/>
    <property type="match status" value="1"/>
</dbReference>
<gene>
    <name evidence="11" type="ORF">ENH_00005040</name>
</gene>
<comment type="pathway">
    <text evidence="1">Lipid metabolism.</text>
</comment>
<dbReference type="GO" id="GO:0004315">
    <property type="term" value="F:3-oxoacyl-[acyl-carrier-protein] synthase activity"/>
    <property type="evidence" value="ECO:0007669"/>
    <property type="project" value="InterPro"/>
</dbReference>
<evidence type="ECO:0000313" key="12">
    <source>
        <dbReference type="Proteomes" id="UP000030754"/>
    </source>
</evidence>
<dbReference type="RefSeq" id="XP_013433915.1">
    <property type="nucleotide sequence ID" value="XM_013578461.1"/>
</dbReference>
<evidence type="ECO:0000256" key="7">
    <source>
        <dbReference type="ARBA" id="ARBA00023160"/>
    </source>
</evidence>
<accession>U6MQS9</accession>
<dbReference type="Pfam" id="PF08541">
    <property type="entry name" value="ACP_syn_III_C"/>
    <property type="match status" value="1"/>
</dbReference>
<evidence type="ECO:0000256" key="3">
    <source>
        <dbReference type="ARBA" id="ARBA00022516"/>
    </source>
</evidence>
<dbReference type="OrthoDB" id="428487at2759"/>
<dbReference type="EMBL" id="HG723164">
    <property type="protein sequence ID" value="CDJ65448.1"/>
    <property type="molecule type" value="Genomic_DNA"/>
</dbReference>
<protein>
    <submittedName>
        <fullName evidence="11">3-oxoacyl-(Acyl-carrier-protein) synthase III family protein, putative</fullName>
    </submittedName>
</protein>
<dbReference type="PANTHER" id="PTHR43091:SF1">
    <property type="entry name" value="BETA-KETOACYL-[ACYL-CARRIER-PROTEIN] SYNTHASE III, CHLOROPLASTIC"/>
    <property type="match status" value="1"/>
</dbReference>
<dbReference type="PANTHER" id="PTHR43091">
    <property type="entry name" value="3-OXOACYL-[ACYL-CARRIER-PROTEIN] SYNTHASE"/>
    <property type="match status" value="1"/>
</dbReference>
<dbReference type="Proteomes" id="UP000030754">
    <property type="component" value="Unassembled WGS sequence"/>
</dbReference>
<dbReference type="SUPFAM" id="SSF53901">
    <property type="entry name" value="Thiolase-like"/>
    <property type="match status" value="1"/>
</dbReference>
<feature type="domain" description="Beta-ketoacyl-[acyl-carrier-protein] synthase III N-terminal" evidence="10">
    <location>
        <begin position="126"/>
        <end position="193"/>
    </location>
</feature>
<evidence type="ECO:0000256" key="4">
    <source>
        <dbReference type="ARBA" id="ARBA00022679"/>
    </source>
</evidence>
<keyword evidence="4" id="KW-0808">Transferase</keyword>
<evidence type="ECO:0000256" key="8">
    <source>
        <dbReference type="SAM" id="SignalP"/>
    </source>
</evidence>
<dbReference type="VEuPathDB" id="ToxoDB:ENH_00005040"/>
<keyword evidence="3" id="KW-0444">Lipid biosynthesis</keyword>
<keyword evidence="6" id="KW-0443">Lipid metabolism</keyword>
<evidence type="ECO:0000259" key="9">
    <source>
        <dbReference type="Pfam" id="PF08541"/>
    </source>
</evidence>
<dbReference type="AlphaFoldDB" id="U6MQS9"/>
<proteinExistence type="inferred from homology"/>
<feature type="signal peptide" evidence="8">
    <location>
        <begin position="1"/>
        <end position="28"/>
    </location>
</feature>
<dbReference type="Gene3D" id="3.40.47.10">
    <property type="match status" value="2"/>
</dbReference>
<feature type="chain" id="PRO_5004673888" evidence="8">
    <location>
        <begin position="29"/>
        <end position="377"/>
    </location>
</feature>
<evidence type="ECO:0000313" key="11">
    <source>
        <dbReference type="EMBL" id="CDJ65448.1"/>
    </source>
</evidence>
<evidence type="ECO:0000256" key="6">
    <source>
        <dbReference type="ARBA" id="ARBA00023098"/>
    </source>
</evidence>
<reference evidence="11" key="2">
    <citation type="submission" date="2013-10" db="EMBL/GenBank/DDBJ databases">
        <authorList>
            <person name="Aslett M."/>
        </authorList>
    </citation>
    <scope>NUCLEOTIDE SEQUENCE [LARGE SCALE GENOMIC DNA]</scope>
    <source>
        <strain evidence="11">Houghton</strain>
    </source>
</reference>
<dbReference type="InterPro" id="IPR013751">
    <property type="entry name" value="ACP_syn_III_N"/>
</dbReference>
<keyword evidence="12" id="KW-1185">Reference proteome</keyword>
<keyword evidence="5" id="KW-0276">Fatty acid metabolism</keyword>
<dbReference type="Pfam" id="PF08545">
    <property type="entry name" value="ACP_syn_III"/>
    <property type="match status" value="1"/>
</dbReference>
<evidence type="ECO:0000256" key="1">
    <source>
        <dbReference type="ARBA" id="ARBA00005189"/>
    </source>
</evidence>
<reference evidence="11" key="1">
    <citation type="submission" date="2013-10" db="EMBL/GenBank/DDBJ databases">
        <title>Genomic analysis of the causative agents of coccidiosis in chickens.</title>
        <authorList>
            <person name="Reid A.J."/>
            <person name="Blake D."/>
            <person name="Billington K."/>
            <person name="Browne H."/>
            <person name="Dunn M."/>
            <person name="Hung S."/>
            <person name="Kawahara F."/>
            <person name="Miranda-Saavedra D."/>
            <person name="Mourier T."/>
            <person name="Nagra H."/>
            <person name="Otto T.D."/>
            <person name="Rawlings N."/>
            <person name="Sanchez A."/>
            <person name="Sanders M."/>
            <person name="Subramaniam C."/>
            <person name="Tay Y."/>
            <person name="Dear P."/>
            <person name="Doerig C."/>
            <person name="Gruber A."/>
            <person name="Parkinson J."/>
            <person name="Shirley M."/>
            <person name="Wan K.L."/>
            <person name="Berriman M."/>
            <person name="Tomley F."/>
            <person name="Pain A."/>
        </authorList>
    </citation>
    <scope>NUCLEOTIDE SEQUENCE [LARGE SCALE GENOMIC DNA]</scope>
    <source>
        <strain evidence="11">Houghton</strain>
    </source>
</reference>
<dbReference type="GO" id="GO:0006633">
    <property type="term" value="P:fatty acid biosynthetic process"/>
    <property type="evidence" value="ECO:0007669"/>
    <property type="project" value="UniProtKB-KW"/>
</dbReference>
<name>U6MQS9_9EIME</name>
<evidence type="ECO:0000256" key="5">
    <source>
        <dbReference type="ARBA" id="ARBA00022832"/>
    </source>
</evidence>
<dbReference type="InterPro" id="IPR013747">
    <property type="entry name" value="ACP_syn_III_C"/>
</dbReference>
<dbReference type="GeneID" id="25470695"/>
<keyword evidence="8" id="KW-0732">Signal</keyword>
<comment type="similarity">
    <text evidence="2">Belongs to the thiolase-like superfamily. FabH family.</text>
</comment>
<dbReference type="InterPro" id="IPR016039">
    <property type="entry name" value="Thiolase-like"/>
</dbReference>
<evidence type="ECO:0000259" key="10">
    <source>
        <dbReference type="Pfam" id="PF08545"/>
    </source>
</evidence>
<keyword evidence="7" id="KW-0275">Fatty acid biosynthesis</keyword>